<proteinExistence type="predicted"/>
<accession>A0A5K7X858</accession>
<keyword evidence="3" id="KW-1185">Reference proteome</keyword>
<dbReference type="AlphaFoldDB" id="A0A5K7X858"/>
<reference evidence="3" key="1">
    <citation type="submission" date="2019-10" db="EMBL/GenBank/DDBJ databases">
        <title>Lacipirellula parvula gen. nov., sp. nov., representing a lineage of planctomycetes widespread in freshwater anoxic habitats, and description of the family Lacipirellulaceae.</title>
        <authorList>
            <person name="Dedysh S.N."/>
            <person name="Kulichevskaya I.S."/>
            <person name="Beletsky A.V."/>
            <person name="Rakitin A.L."/>
            <person name="Mardanov A.V."/>
            <person name="Ivanova A.A."/>
            <person name="Saltykova V.X."/>
            <person name="Rijpstra W.I.C."/>
            <person name="Sinninghe Damste J.S."/>
            <person name="Ravin N.V."/>
        </authorList>
    </citation>
    <scope>NUCLEOTIDE SEQUENCE [LARGE SCALE GENOMIC DNA]</scope>
    <source>
        <strain evidence="3">PX69</strain>
    </source>
</reference>
<feature type="region of interest" description="Disordered" evidence="1">
    <location>
        <begin position="23"/>
        <end position="52"/>
    </location>
</feature>
<evidence type="ECO:0000313" key="3">
    <source>
        <dbReference type="Proteomes" id="UP000326837"/>
    </source>
</evidence>
<dbReference type="EMBL" id="AP021861">
    <property type="protein sequence ID" value="BBO32738.1"/>
    <property type="molecule type" value="Genomic_DNA"/>
</dbReference>
<evidence type="ECO:0000313" key="2">
    <source>
        <dbReference type="EMBL" id="BBO32738.1"/>
    </source>
</evidence>
<sequence length="52" mass="5301">MQRLAKPRETALLAPTFGRGILAASGPSPNGNSRPVAAGQRPAGAVMEGQLM</sequence>
<protein>
    <submittedName>
        <fullName evidence="2">Uncharacterized protein</fullName>
    </submittedName>
</protein>
<organism evidence="2 3">
    <name type="scientific">Lacipirellula parvula</name>
    <dbReference type="NCBI Taxonomy" id="2650471"/>
    <lineage>
        <taxon>Bacteria</taxon>
        <taxon>Pseudomonadati</taxon>
        <taxon>Planctomycetota</taxon>
        <taxon>Planctomycetia</taxon>
        <taxon>Pirellulales</taxon>
        <taxon>Lacipirellulaceae</taxon>
        <taxon>Lacipirellula</taxon>
    </lineage>
</organism>
<dbReference type="Proteomes" id="UP000326837">
    <property type="component" value="Chromosome"/>
</dbReference>
<gene>
    <name evidence="2" type="ORF">PLANPX_2350</name>
</gene>
<dbReference type="KEGG" id="lpav:PLANPX_2350"/>
<name>A0A5K7X858_9BACT</name>
<evidence type="ECO:0000256" key="1">
    <source>
        <dbReference type="SAM" id="MobiDB-lite"/>
    </source>
</evidence>